<dbReference type="RefSeq" id="XP_004351778.1">
    <property type="nucleotide sequence ID" value="XM_004351726.1"/>
</dbReference>
<proteinExistence type="predicted"/>
<dbReference type="EMBL" id="GL883026">
    <property type="protein sequence ID" value="EGG15058.1"/>
    <property type="molecule type" value="Genomic_DNA"/>
</dbReference>
<sequence length="784" mass="91198">MGTIIDNNLFKRVLLNKYLLKHIKQCIIYCNRLDVARSIQDRVEFFDKDYYNYLLLVYLKKDIDSWYHFVSTDNCYHQALKRHDWLVQNNSQTFKDDFYLGMLQHPALGARSYQTATKVKWIIKNGYTYLLKDKLDRDQFLYFGRTPSWVKSATEERLAPLQDGHILKLVDLALSYYTKESSGLVKQYVEWTMLFGNKRLQRMTVDLLATKYKDLSITFGPFKQQVAASGNVDLFKELYHTEMVNDKTMYHHLSCQALKNGHTEMFRYLHDNFNFKLDMNIGGYFGALLLCKDKELMNRAMKGTLDVLCLDVWQEFVSSIVEHILKPFFTLDQHHLDAIANVFQLHNIKTFISVERVQEKLLKYLPGNWIGHYNGKDYSLDDLSRMVALIENVYDSVTITDKILVKSISRILSLTNNDALCRYLKDTLKYKFDLLKLASIALHSNHNSHIQYLCSEAELEKSGNAASKMYHFINSNQNIYKTLIKAIKLNQIDRIKEIFQQYIGTITFREELVVIALETHNMETLKCVSSLYLSRGRSMPTNFAPSITTRRTICNLGHTYFMSTNFTEIERLLTPKTFNQRSNIHIDFAMYFGSRNTVEYFLEKTPYSAETTGNTYVPICYEGYSLYSGLSLFSTMESSLMPMERVQEQKQLFEYVCKRTPSHHFIINSGSVVNLVGRIGDVDLVDMVIHQSSLFGSTTTDVIKKCILENAFKYGHLNLILHMDTKYHLAKYSTANLLRSLDHNHLDIISFVLKKKISLSPDSKKILSRRASTLNNIQMLKLFE</sequence>
<organism evidence="1 2">
    <name type="scientific">Cavenderia fasciculata</name>
    <name type="common">Slime mold</name>
    <name type="synonym">Dictyostelium fasciculatum</name>
    <dbReference type="NCBI Taxonomy" id="261658"/>
    <lineage>
        <taxon>Eukaryota</taxon>
        <taxon>Amoebozoa</taxon>
        <taxon>Evosea</taxon>
        <taxon>Eumycetozoa</taxon>
        <taxon>Dictyostelia</taxon>
        <taxon>Acytosteliales</taxon>
        <taxon>Cavenderiaceae</taxon>
        <taxon>Cavenderia</taxon>
    </lineage>
</organism>
<dbReference type="AlphaFoldDB" id="F4Q8N9"/>
<evidence type="ECO:0000313" key="2">
    <source>
        <dbReference type="Proteomes" id="UP000007797"/>
    </source>
</evidence>
<gene>
    <name evidence="1" type="ORF">DFA_09881</name>
</gene>
<name>F4Q8N9_CACFS</name>
<dbReference type="GeneID" id="14867476"/>
<dbReference type="PANTHER" id="PTHR32488">
    <property type="entry name" value="UPF0746 PROTEIN DDB_G0280785-RELATED"/>
    <property type="match status" value="1"/>
</dbReference>
<dbReference type="PANTHER" id="PTHR32488:SF76">
    <property type="entry name" value="ANKYRIN REPEAT-CONTAINING PROTEIN-RELATED"/>
    <property type="match status" value="1"/>
</dbReference>
<reference evidence="2" key="1">
    <citation type="journal article" date="2011" name="Genome Res.">
        <title>Phylogeny-wide analysis of social amoeba genomes highlights ancient origins for complex intercellular communication.</title>
        <authorList>
            <person name="Heidel A.J."/>
            <person name="Lawal H.M."/>
            <person name="Felder M."/>
            <person name="Schilde C."/>
            <person name="Helps N.R."/>
            <person name="Tunggal B."/>
            <person name="Rivero F."/>
            <person name="John U."/>
            <person name="Schleicher M."/>
            <person name="Eichinger L."/>
            <person name="Platzer M."/>
            <person name="Noegel A.A."/>
            <person name="Schaap P."/>
            <person name="Gloeckner G."/>
        </authorList>
    </citation>
    <scope>NUCLEOTIDE SEQUENCE [LARGE SCALE GENOMIC DNA]</scope>
    <source>
        <strain evidence="2">SH3</strain>
    </source>
</reference>
<accession>F4Q8N9</accession>
<dbReference type="KEGG" id="dfa:DFA_09881"/>
<dbReference type="Proteomes" id="UP000007797">
    <property type="component" value="Unassembled WGS sequence"/>
</dbReference>
<dbReference type="InterPro" id="IPR051904">
    <property type="entry name" value="UPF0746_actin_org"/>
</dbReference>
<protein>
    <submittedName>
        <fullName evidence="1">Uncharacterized protein</fullName>
    </submittedName>
</protein>
<evidence type="ECO:0000313" key="1">
    <source>
        <dbReference type="EMBL" id="EGG15058.1"/>
    </source>
</evidence>
<keyword evidence="2" id="KW-1185">Reference proteome</keyword>